<dbReference type="GO" id="GO:0043709">
    <property type="term" value="P:cell adhesion involved in single-species biofilm formation"/>
    <property type="evidence" value="ECO:0007669"/>
    <property type="project" value="TreeGrafter"/>
</dbReference>
<evidence type="ECO:0000313" key="5">
    <source>
        <dbReference type="Proteomes" id="UP000468828"/>
    </source>
</evidence>
<dbReference type="RefSeq" id="WP_163609112.1">
    <property type="nucleotide sequence ID" value="NZ_JAAGWB010000003.1"/>
</dbReference>
<reference evidence="4 6" key="2">
    <citation type="submission" date="2020-02" db="EMBL/GenBank/DDBJ databases">
        <title>The WGS of Modestobacter muralis DSM 100205.</title>
        <authorList>
            <person name="Jiang Z."/>
        </authorList>
    </citation>
    <scope>NUCLEOTIDE SEQUENCE [LARGE SCALE GENOMIC DNA]</scope>
    <source>
        <strain evidence="4 6">DSM 100205</strain>
    </source>
</reference>
<dbReference type="EMBL" id="JAAGWB010000003">
    <property type="protein sequence ID" value="NEN49500.1"/>
    <property type="molecule type" value="Genomic_DNA"/>
</dbReference>
<keyword evidence="5" id="KW-1185">Reference proteome</keyword>
<feature type="transmembrane region" description="Helical" evidence="1">
    <location>
        <begin position="44"/>
        <end position="64"/>
    </location>
</feature>
<dbReference type="Pfam" id="PF00990">
    <property type="entry name" value="GGDEF"/>
    <property type="match status" value="1"/>
</dbReference>
<evidence type="ECO:0000259" key="2">
    <source>
        <dbReference type="PROSITE" id="PS50887"/>
    </source>
</evidence>
<name>A0A6P0EPN7_9ACTN</name>
<dbReference type="NCBIfam" id="TIGR00254">
    <property type="entry name" value="GGDEF"/>
    <property type="match status" value="1"/>
</dbReference>
<dbReference type="EMBL" id="JAAGWH010000003">
    <property type="protein sequence ID" value="NEK92733.1"/>
    <property type="molecule type" value="Genomic_DNA"/>
</dbReference>
<dbReference type="GO" id="GO:1902201">
    <property type="term" value="P:negative regulation of bacterial-type flagellum-dependent cell motility"/>
    <property type="evidence" value="ECO:0007669"/>
    <property type="project" value="TreeGrafter"/>
</dbReference>
<reference evidence="3 5" key="1">
    <citation type="submission" date="2020-01" db="EMBL/GenBank/DDBJ databases">
        <title>the WGS Modestobacter muralis CPCC 204518.</title>
        <authorList>
            <person name="Jiang Z."/>
        </authorList>
    </citation>
    <scope>NUCLEOTIDE SEQUENCE [LARGE SCALE GENOMIC DNA]</scope>
    <source>
        <strain evidence="3 5">DSM 100205</strain>
    </source>
</reference>
<keyword evidence="1" id="KW-1133">Transmembrane helix</keyword>
<evidence type="ECO:0000256" key="1">
    <source>
        <dbReference type="SAM" id="Phobius"/>
    </source>
</evidence>
<keyword evidence="1" id="KW-0812">Transmembrane</keyword>
<feature type="transmembrane region" description="Helical" evidence="1">
    <location>
        <begin position="119"/>
        <end position="137"/>
    </location>
</feature>
<dbReference type="InterPro" id="IPR043128">
    <property type="entry name" value="Rev_trsase/Diguanyl_cyclase"/>
</dbReference>
<accession>A0A6P0EPN7</accession>
<evidence type="ECO:0000313" key="6">
    <source>
        <dbReference type="Proteomes" id="UP000471152"/>
    </source>
</evidence>
<dbReference type="Proteomes" id="UP000471152">
    <property type="component" value="Unassembled WGS sequence"/>
</dbReference>
<dbReference type="SUPFAM" id="SSF55073">
    <property type="entry name" value="Nucleotide cyclase"/>
    <property type="match status" value="1"/>
</dbReference>
<dbReference type="PANTHER" id="PTHR45138:SF9">
    <property type="entry name" value="DIGUANYLATE CYCLASE DGCM-RELATED"/>
    <property type="match status" value="1"/>
</dbReference>
<comment type="caution">
    <text evidence="3">The sequence shown here is derived from an EMBL/GenBank/DDBJ whole genome shotgun (WGS) entry which is preliminary data.</text>
</comment>
<evidence type="ECO:0000313" key="4">
    <source>
        <dbReference type="EMBL" id="NEN49500.1"/>
    </source>
</evidence>
<dbReference type="CDD" id="cd01949">
    <property type="entry name" value="GGDEF"/>
    <property type="match status" value="1"/>
</dbReference>
<keyword evidence="1" id="KW-0472">Membrane</keyword>
<feature type="domain" description="GGDEF" evidence="2">
    <location>
        <begin position="199"/>
        <end position="320"/>
    </location>
</feature>
<feature type="transmembrane region" description="Helical" evidence="1">
    <location>
        <begin position="96"/>
        <end position="114"/>
    </location>
</feature>
<feature type="transmembrane region" description="Helical" evidence="1">
    <location>
        <begin position="143"/>
        <end position="163"/>
    </location>
</feature>
<dbReference type="PROSITE" id="PS50887">
    <property type="entry name" value="GGDEF"/>
    <property type="match status" value="1"/>
</dbReference>
<sequence>MDKSVAPAVATPRVMASVLSVFYLAGGVAGLLGASGAVDGAGRTVLFALAITALLAAAVVGWFGPCWPRDLFHLPVVLAAGLISIAVLAAPDSPTAVLAAALITLVAVDACYFFQLPLAVTHLAVALTLVTAALFSRDDVDPRTALGVDVIVFALAYVARALVLRASGASRDPLTGLHNRLGFDEALDELMTGVARNGDQLSAALLDLDHFKQINDTAGHQAGDRMLCTVADVWRAELPDDAVLARHGGDEFSLLLPGMGGDDALTLVRRVSLLHPGVGLSCGVAEHRAGETGSQLMRRADRALYAAKADGRGRAALDGAHAAS</sequence>
<dbReference type="InterPro" id="IPR050469">
    <property type="entry name" value="Diguanylate_Cyclase"/>
</dbReference>
<protein>
    <submittedName>
        <fullName evidence="3">GGDEF domain-containing protein</fullName>
    </submittedName>
</protein>
<dbReference type="GO" id="GO:0052621">
    <property type="term" value="F:diguanylate cyclase activity"/>
    <property type="evidence" value="ECO:0007669"/>
    <property type="project" value="TreeGrafter"/>
</dbReference>
<gene>
    <name evidence="4" type="ORF">G3R41_00890</name>
    <name evidence="3" type="ORF">GCU67_00890</name>
</gene>
<dbReference type="Gene3D" id="3.30.70.270">
    <property type="match status" value="1"/>
</dbReference>
<organism evidence="3 5">
    <name type="scientific">Modestobacter muralis</name>
    <dbReference type="NCBI Taxonomy" id="1608614"/>
    <lineage>
        <taxon>Bacteria</taxon>
        <taxon>Bacillati</taxon>
        <taxon>Actinomycetota</taxon>
        <taxon>Actinomycetes</taxon>
        <taxon>Geodermatophilales</taxon>
        <taxon>Geodermatophilaceae</taxon>
        <taxon>Modestobacter</taxon>
    </lineage>
</organism>
<dbReference type="InterPro" id="IPR029787">
    <property type="entry name" value="Nucleotide_cyclase"/>
</dbReference>
<dbReference type="AlphaFoldDB" id="A0A6P0EPN7"/>
<feature type="transmembrane region" description="Helical" evidence="1">
    <location>
        <begin position="71"/>
        <end position="90"/>
    </location>
</feature>
<dbReference type="SMART" id="SM00267">
    <property type="entry name" value="GGDEF"/>
    <property type="match status" value="1"/>
</dbReference>
<feature type="transmembrane region" description="Helical" evidence="1">
    <location>
        <begin position="21"/>
        <end position="38"/>
    </location>
</feature>
<dbReference type="Proteomes" id="UP000468828">
    <property type="component" value="Unassembled WGS sequence"/>
</dbReference>
<evidence type="ECO:0000313" key="3">
    <source>
        <dbReference type="EMBL" id="NEK92733.1"/>
    </source>
</evidence>
<proteinExistence type="predicted"/>
<dbReference type="InterPro" id="IPR000160">
    <property type="entry name" value="GGDEF_dom"/>
</dbReference>
<dbReference type="GO" id="GO:0005886">
    <property type="term" value="C:plasma membrane"/>
    <property type="evidence" value="ECO:0007669"/>
    <property type="project" value="TreeGrafter"/>
</dbReference>
<dbReference type="PANTHER" id="PTHR45138">
    <property type="entry name" value="REGULATORY COMPONENTS OF SENSORY TRANSDUCTION SYSTEM"/>
    <property type="match status" value="1"/>
</dbReference>